<dbReference type="AlphaFoldDB" id="A0A8D8DC13"/>
<reference evidence="2" key="1">
    <citation type="submission" date="2021-05" db="EMBL/GenBank/DDBJ databases">
        <authorList>
            <person name="Alioto T."/>
            <person name="Alioto T."/>
            <person name="Gomez Garrido J."/>
        </authorList>
    </citation>
    <scope>NUCLEOTIDE SEQUENCE</scope>
</reference>
<feature type="compositionally biased region" description="Low complexity" evidence="1">
    <location>
        <begin position="183"/>
        <end position="192"/>
    </location>
</feature>
<accession>A0A8D8DC13</accession>
<proteinExistence type="predicted"/>
<feature type="region of interest" description="Disordered" evidence="1">
    <location>
        <begin position="153"/>
        <end position="192"/>
    </location>
</feature>
<protein>
    <submittedName>
        <fullName evidence="2">(northern house mosquito) hypothetical protein</fullName>
    </submittedName>
</protein>
<dbReference type="EMBL" id="HBUE01266169">
    <property type="protein sequence ID" value="CAG6561368.1"/>
    <property type="molecule type" value="Transcribed_RNA"/>
</dbReference>
<evidence type="ECO:0000313" key="2">
    <source>
        <dbReference type="EMBL" id="CAG6509964.1"/>
    </source>
</evidence>
<sequence length="222" mass="26297">MINCRSGPRRTRRTTEVALTRVEHSMTRTTTLTGGWRTMAGRRITWIIAITISARKVHPVAVHGEASHRPRKVAPRRKTCPTMLRRRRKPRKRRTPAAKRRLNRYGMLRRMKSLQRSANRNRPRRRTARVHRRHGRLLNRWQTKQTKWRLKTTPRKRPPIARATAETAALRSPVRHRVKRRNSPSPSISTSTISRFTTNRKSPRRVRVWIGCRRSRTTWLPS</sequence>
<organism evidence="2">
    <name type="scientific">Culex pipiens</name>
    <name type="common">House mosquito</name>
    <dbReference type="NCBI Taxonomy" id="7175"/>
    <lineage>
        <taxon>Eukaryota</taxon>
        <taxon>Metazoa</taxon>
        <taxon>Ecdysozoa</taxon>
        <taxon>Arthropoda</taxon>
        <taxon>Hexapoda</taxon>
        <taxon>Insecta</taxon>
        <taxon>Pterygota</taxon>
        <taxon>Neoptera</taxon>
        <taxon>Endopterygota</taxon>
        <taxon>Diptera</taxon>
        <taxon>Nematocera</taxon>
        <taxon>Culicoidea</taxon>
        <taxon>Culicidae</taxon>
        <taxon>Culicinae</taxon>
        <taxon>Culicini</taxon>
        <taxon>Culex</taxon>
        <taxon>Culex</taxon>
    </lineage>
</organism>
<name>A0A8D8DC13_CULPI</name>
<evidence type="ECO:0000256" key="1">
    <source>
        <dbReference type="SAM" id="MobiDB-lite"/>
    </source>
</evidence>
<dbReference type="EMBL" id="HBUE01074276">
    <property type="protein sequence ID" value="CAG6474213.1"/>
    <property type="molecule type" value="Transcribed_RNA"/>
</dbReference>
<feature type="compositionally biased region" description="Basic residues" evidence="1">
    <location>
        <begin position="173"/>
        <end position="182"/>
    </location>
</feature>
<dbReference type="EMBL" id="HBUE01160976">
    <property type="protein sequence ID" value="CAG6509964.1"/>
    <property type="molecule type" value="Transcribed_RNA"/>
</dbReference>